<evidence type="ECO:0000256" key="2">
    <source>
        <dbReference type="ARBA" id="ARBA00023163"/>
    </source>
</evidence>
<organism evidence="6 7">
    <name type="scientific">Acorus calamus</name>
    <name type="common">Sweet flag</name>
    <dbReference type="NCBI Taxonomy" id="4465"/>
    <lineage>
        <taxon>Eukaryota</taxon>
        <taxon>Viridiplantae</taxon>
        <taxon>Streptophyta</taxon>
        <taxon>Embryophyta</taxon>
        <taxon>Tracheophyta</taxon>
        <taxon>Spermatophyta</taxon>
        <taxon>Magnoliopsida</taxon>
        <taxon>Liliopsida</taxon>
        <taxon>Acoraceae</taxon>
        <taxon>Acorus</taxon>
    </lineage>
</organism>
<feature type="domain" description="Myb-like" evidence="5">
    <location>
        <begin position="38"/>
        <end position="85"/>
    </location>
</feature>
<keyword evidence="2" id="KW-0804">Transcription</keyword>
<evidence type="ECO:0000256" key="4">
    <source>
        <dbReference type="SAM" id="MobiDB-lite"/>
    </source>
</evidence>
<reference evidence="6" key="2">
    <citation type="submission" date="2023-06" db="EMBL/GenBank/DDBJ databases">
        <authorList>
            <person name="Ma L."/>
            <person name="Liu K.-W."/>
            <person name="Li Z."/>
            <person name="Hsiao Y.-Y."/>
            <person name="Qi Y."/>
            <person name="Fu T."/>
            <person name="Tang G."/>
            <person name="Zhang D."/>
            <person name="Sun W.-H."/>
            <person name="Liu D.-K."/>
            <person name="Li Y."/>
            <person name="Chen G.-Z."/>
            <person name="Liu X.-D."/>
            <person name="Liao X.-Y."/>
            <person name="Jiang Y.-T."/>
            <person name="Yu X."/>
            <person name="Hao Y."/>
            <person name="Huang J."/>
            <person name="Zhao X.-W."/>
            <person name="Ke S."/>
            <person name="Chen Y.-Y."/>
            <person name="Wu W.-L."/>
            <person name="Hsu J.-L."/>
            <person name="Lin Y.-F."/>
            <person name="Huang M.-D."/>
            <person name="Li C.-Y."/>
            <person name="Huang L."/>
            <person name="Wang Z.-W."/>
            <person name="Zhao X."/>
            <person name="Zhong W.-Y."/>
            <person name="Peng D.-H."/>
            <person name="Ahmad S."/>
            <person name="Lan S."/>
            <person name="Zhang J.-S."/>
            <person name="Tsai W.-C."/>
            <person name="Van De Peer Y."/>
            <person name="Liu Z.-J."/>
        </authorList>
    </citation>
    <scope>NUCLEOTIDE SEQUENCE</scope>
    <source>
        <strain evidence="6">CP</strain>
        <tissue evidence="6">Leaves</tissue>
    </source>
</reference>
<evidence type="ECO:0000256" key="3">
    <source>
        <dbReference type="ARBA" id="ARBA00023242"/>
    </source>
</evidence>
<evidence type="ECO:0000259" key="5">
    <source>
        <dbReference type="PROSITE" id="PS50090"/>
    </source>
</evidence>
<reference evidence="6" key="1">
    <citation type="journal article" date="2023" name="Nat. Commun.">
        <title>Diploid and tetraploid genomes of Acorus and the evolution of monocots.</title>
        <authorList>
            <person name="Ma L."/>
            <person name="Liu K.W."/>
            <person name="Li Z."/>
            <person name="Hsiao Y.Y."/>
            <person name="Qi Y."/>
            <person name="Fu T."/>
            <person name="Tang G.D."/>
            <person name="Zhang D."/>
            <person name="Sun W.H."/>
            <person name="Liu D.K."/>
            <person name="Li Y."/>
            <person name="Chen G.Z."/>
            <person name="Liu X.D."/>
            <person name="Liao X.Y."/>
            <person name="Jiang Y.T."/>
            <person name="Yu X."/>
            <person name="Hao Y."/>
            <person name="Huang J."/>
            <person name="Zhao X.W."/>
            <person name="Ke S."/>
            <person name="Chen Y.Y."/>
            <person name="Wu W.L."/>
            <person name="Hsu J.L."/>
            <person name="Lin Y.F."/>
            <person name="Huang M.D."/>
            <person name="Li C.Y."/>
            <person name="Huang L."/>
            <person name="Wang Z.W."/>
            <person name="Zhao X."/>
            <person name="Zhong W.Y."/>
            <person name="Peng D.H."/>
            <person name="Ahmad S."/>
            <person name="Lan S."/>
            <person name="Zhang J.S."/>
            <person name="Tsai W.C."/>
            <person name="Van de Peer Y."/>
            <person name="Liu Z.J."/>
        </authorList>
    </citation>
    <scope>NUCLEOTIDE SEQUENCE</scope>
    <source>
        <strain evidence="6">CP</strain>
    </source>
</reference>
<accession>A0AAV9FMF8</accession>
<feature type="region of interest" description="Disordered" evidence="4">
    <location>
        <begin position="104"/>
        <end position="147"/>
    </location>
</feature>
<dbReference type="Pfam" id="PF00249">
    <property type="entry name" value="Myb_DNA-binding"/>
    <property type="match status" value="1"/>
</dbReference>
<dbReference type="EMBL" id="JAUJYO010000001">
    <property type="protein sequence ID" value="KAK1326040.1"/>
    <property type="molecule type" value="Genomic_DNA"/>
</dbReference>
<keyword evidence="1" id="KW-0805">Transcription regulation</keyword>
<dbReference type="GO" id="GO:0003700">
    <property type="term" value="F:DNA-binding transcription factor activity"/>
    <property type="evidence" value="ECO:0007669"/>
    <property type="project" value="InterPro"/>
</dbReference>
<dbReference type="PROSITE" id="PS50090">
    <property type="entry name" value="MYB_LIKE"/>
    <property type="match status" value="1"/>
</dbReference>
<evidence type="ECO:0000313" key="7">
    <source>
        <dbReference type="Proteomes" id="UP001180020"/>
    </source>
</evidence>
<name>A0AAV9FMF8_ACOCL</name>
<comment type="caution">
    <text evidence="6">The sequence shown here is derived from an EMBL/GenBank/DDBJ whole genome shotgun (WGS) entry which is preliminary data.</text>
</comment>
<evidence type="ECO:0000256" key="1">
    <source>
        <dbReference type="ARBA" id="ARBA00023015"/>
    </source>
</evidence>
<dbReference type="CDD" id="cd00167">
    <property type="entry name" value="SANT"/>
    <property type="match status" value="1"/>
</dbReference>
<keyword evidence="7" id="KW-1185">Reference proteome</keyword>
<dbReference type="SMART" id="SM00717">
    <property type="entry name" value="SANT"/>
    <property type="match status" value="1"/>
</dbReference>
<keyword evidence="3" id="KW-0539">Nucleus</keyword>
<dbReference type="InterPro" id="IPR044636">
    <property type="entry name" value="RADIALIS-like"/>
</dbReference>
<dbReference type="InterPro" id="IPR001005">
    <property type="entry name" value="SANT/Myb"/>
</dbReference>
<dbReference type="PANTHER" id="PTHR43952">
    <property type="entry name" value="MYB FAMILY TRANSCRIPTION FACTOR-RELATED"/>
    <property type="match status" value="1"/>
</dbReference>
<dbReference type="AlphaFoldDB" id="A0AAV9FMF8"/>
<proteinExistence type="predicted"/>
<dbReference type="PANTHER" id="PTHR43952:SF75">
    <property type="entry name" value="PROTEIN RADIALIS-LIKE 6"/>
    <property type="match status" value="1"/>
</dbReference>
<dbReference type="InterPro" id="IPR009057">
    <property type="entry name" value="Homeodomain-like_sf"/>
</dbReference>
<protein>
    <recommendedName>
        <fullName evidence="5">Myb-like domain-containing protein</fullName>
    </recommendedName>
</protein>
<evidence type="ECO:0000313" key="6">
    <source>
        <dbReference type="EMBL" id="KAK1326040.1"/>
    </source>
</evidence>
<dbReference type="SUPFAM" id="SSF46689">
    <property type="entry name" value="Homeodomain-like"/>
    <property type="match status" value="1"/>
</dbReference>
<sequence length="246" mass="27047">MDSSTTNNLYCLSPQFSSISSISSSSLSRSDGGDALVPWTKEENKAFETAVAEFEPSDPHLWENIALRVPGRTVREVQRRYELLEEEMEAIVCDMVDVPDYVEPMVSVAPPPPESATGTRKKRKRRSKGEPIRKGVQWTEEEHSAEATERRARRLRLCLAAVGRNCFPPTLPRPSIFDITHPNGPTHNDLNVRAHPGPGPLCVSNVGQPLMVAPPPIGLPVVDRLYRVGFSGLNENSQPNGSMGPG</sequence>
<dbReference type="Proteomes" id="UP001180020">
    <property type="component" value="Unassembled WGS sequence"/>
</dbReference>
<gene>
    <name evidence="6" type="ORF">QJS10_CPA01g00233</name>
</gene>
<dbReference type="Gene3D" id="1.10.10.60">
    <property type="entry name" value="Homeodomain-like"/>
    <property type="match status" value="1"/>
</dbReference>